<gene>
    <name evidence="5" type="ORF">D9C73_016727</name>
</gene>
<evidence type="ECO:0000256" key="1">
    <source>
        <dbReference type="ARBA" id="ARBA00007796"/>
    </source>
</evidence>
<sequence length="104" mass="11866">MSALCVASLSPSLFSCSMDHLEKEHRSDDETEYEDEEVDPRIQDARQKFRSVLVEATVKLDELVKKIGKAVEESKPYWEARRLARQGTLLTELPLPAFLSRSDV</sequence>
<reference evidence="5 6" key="1">
    <citation type="submission" date="2019-01" db="EMBL/GenBank/DDBJ databases">
        <title>Genome Assembly of Collichthys lucidus.</title>
        <authorList>
            <person name="Cai M."/>
            <person name="Xiao S."/>
        </authorList>
    </citation>
    <scope>NUCLEOTIDE SEQUENCE [LARGE SCALE GENOMIC DNA]</scope>
    <source>
        <strain evidence="5">JT15FE1705JMU</strain>
        <tissue evidence="5">Muscle</tissue>
    </source>
</reference>
<protein>
    <recommendedName>
        <fullName evidence="3">SH3 domain-binding protein 5</fullName>
        <shortName evidence="3">SH3BP-5</shortName>
    </recommendedName>
</protein>
<dbReference type="GO" id="GO:0004860">
    <property type="term" value="F:protein kinase inhibitor activity"/>
    <property type="evidence" value="ECO:0007669"/>
    <property type="project" value="TreeGrafter"/>
</dbReference>
<dbReference type="PANTHER" id="PTHR19423">
    <property type="entry name" value="SH3 DOMAIN-BINDING PROTEIN 5"/>
    <property type="match status" value="1"/>
</dbReference>
<evidence type="ECO:0000256" key="2">
    <source>
        <dbReference type="ARBA" id="ARBA00023054"/>
    </source>
</evidence>
<comment type="domain">
    <text evidence="3">The N-terminal half of the protein mediates interaction with RAB11A and functions as guanine nucleotide exchange factor. Four long alpha-helices (interrupted by a central kink) assemble into coiled coils, giving rise to a 'V' shape.</text>
</comment>
<feature type="compositionally biased region" description="Acidic residues" evidence="4">
    <location>
        <begin position="29"/>
        <end position="38"/>
    </location>
</feature>
<organism evidence="5 6">
    <name type="scientific">Collichthys lucidus</name>
    <name type="common">Big head croaker</name>
    <name type="synonym">Sciaena lucida</name>
    <dbReference type="NCBI Taxonomy" id="240159"/>
    <lineage>
        <taxon>Eukaryota</taxon>
        <taxon>Metazoa</taxon>
        <taxon>Chordata</taxon>
        <taxon>Craniata</taxon>
        <taxon>Vertebrata</taxon>
        <taxon>Euteleostomi</taxon>
        <taxon>Actinopterygii</taxon>
        <taxon>Neopterygii</taxon>
        <taxon>Teleostei</taxon>
        <taxon>Neoteleostei</taxon>
        <taxon>Acanthomorphata</taxon>
        <taxon>Eupercaria</taxon>
        <taxon>Sciaenidae</taxon>
        <taxon>Collichthys</taxon>
    </lineage>
</organism>
<dbReference type="STRING" id="240159.A0A4U5V4Z9"/>
<comment type="subcellular location">
    <subcellularLocation>
        <location evidence="3">Cytoplasm</location>
    </subcellularLocation>
    <text evidence="3">Colocalizes with RAB11A on cytoplasmic vesicle membranes.</text>
</comment>
<comment type="similarity">
    <text evidence="1 3">Belongs to the SH3BP5 family.</text>
</comment>
<proteinExistence type="inferred from homology"/>
<dbReference type="GO" id="GO:0005085">
    <property type="term" value="F:guanyl-nucleotide exchange factor activity"/>
    <property type="evidence" value="ECO:0007669"/>
    <property type="project" value="UniProtKB-UniRule"/>
</dbReference>
<dbReference type="EMBL" id="CM014091">
    <property type="protein sequence ID" value="TKS82618.1"/>
    <property type="molecule type" value="Genomic_DNA"/>
</dbReference>
<dbReference type="InterPro" id="IPR007940">
    <property type="entry name" value="SH3BP5"/>
</dbReference>
<name>A0A4U5V4Z9_COLLU</name>
<comment type="subunit">
    <text evidence="3">Interacts with GDP-bound and nucleotide-free forms of RAB11A.</text>
</comment>
<dbReference type="Pfam" id="PF05276">
    <property type="entry name" value="SH3BP5"/>
    <property type="match status" value="1"/>
</dbReference>
<accession>A0A4U5V4Z9</accession>
<dbReference type="AlphaFoldDB" id="A0A4U5V4Z9"/>
<keyword evidence="2 3" id="KW-0175">Coiled coil</keyword>
<dbReference type="GO" id="GO:0005737">
    <property type="term" value="C:cytoplasm"/>
    <property type="evidence" value="ECO:0007669"/>
    <property type="project" value="UniProtKB-SubCell"/>
</dbReference>
<evidence type="ECO:0000313" key="5">
    <source>
        <dbReference type="EMBL" id="TKS82618.1"/>
    </source>
</evidence>
<dbReference type="GO" id="GO:0017124">
    <property type="term" value="F:SH3 domain binding"/>
    <property type="evidence" value="ECO:0007669"/>
    <property type="project" value="UniProtKB-UniRule"/>
</dbReference>
<keyword evidence="3" id="KW-0344">Guanine-nucleotide releasing factor</keyword>
<dbReference type="Proteomes" id="UP000298787">
    <property type="component" value="Chromosome 14"/>
</dbReference>
<keyword evidence="6" id="KW-1185">Reference proteome</keyword>
<evidence type="ECO:0000313" key="6">
    <source>
        <dbReference type="Proteomes" id="UP000298787"/>
    </source>
</evidence>
<feature type="region of interest" description="Disordered" evidence="4">
    <location>
        <begin position="20"/>
        <end position="40"/>
    </location>
</feature>
<dbReference type="GO" id="GO:0035556">
    <property type="term" value="P:intracellular signal transduction"/>
    <property type="evidence" value="ECO:0007669"/>
    <property type="project" value="UniProtKB-UniRule"/>
</dbReference>
<keyword evidence="3" id="KW-0963">Cytoplasm</keyword>
<evidence type="ECO:0000256" key="3">
    <source>
        <dbReference type="RuleBase" id="RU369054"/>
    </source>
</evidence>
<dbReference type="PANTHER" id="PTHR19423:SF1">
    <property type="entry name" value="SH3 DOMAIN-BINDING PROTEIN 5"/>
    <property type="match status" value="1"/>
</dbReference>
<evidence type="ECO:0000256" key="4">
    <source>
        <dbReference type="SAM" id="MobiDB-lite"/>
    </source>
</evidence>
<comment type="function">
    <text evidence="3">Functions as guanine nucleotide exchange factor (GEF) for RAB11A.</text>
</comment>